<keyword evidence="2" id="KW-1185">Reference proteome</keyword>
<dbReference type="AlphaFoldDB" id="A0A0V0ZQ82"/>
<evidence type="ECO:0000313" key="2">
    <source>
        <dbReference type="Proteomes" id="UP000054783"/>
    </source>
</evidence>
<sequence>MHVTTVRSVSSSSVVIIVVAFAFAVLARCRFPCVTADSCLVKRDIMWNSKKFYNGDKSGITTPAFVLCVDQVTFRTPVQFSMGNDTSVWLARMEEYL</sequence>
<accession>A0A0V0ZQ82</accession>
<comment type="caution">
    <text evidence="1">The sequence shown here is derived from an EMBL/GenBank/DDBJ whole genome shotgun (WGS) entry which is preliminary data.</text>
</comment>
<protein>
    <submittedName>
        <fullName evidence="1">Uncharacterized protein</fullName>
    </submittedName>
</protein>
<name>A0A0V0ZQ82_9BILA</name>
<dbReference type="EMBL" id="JYDQ01000110">
    <property type="protein sequence ID" value="KRY14693.1"/>
    <property type="molecule type" value="Genomic_DNA"/>
</dbReference>
<organism evidence="1 2">
    <name type="scientific">Trichinella patagoniensis</name>
    <dbReference type="NCBI Taxonomy" id="990121"/>
    <lineage>
        <taxon>Eukaryota</taxon>
        <taxon>Metazoa</taxon>
        <taxon>Ecdysozoa</taxon>
        <taxon>Nematoda</taxon>
        <taxon>Enoplea</taxon>
        <taxon>Dorylaimia</taxon>
        <taxon>Trichinellida</taxon>
        <taxon>Trichinellidae</taxon>
        <taxon>Trichinella</taxon>
    </lineage>
</organism>
<gene>
    <name evidence="1" type="ORF">T12_2790</name>
</gene>
<evidence type="ECO:0000313" key="1">
    <source>
        <dbReference type="EMBL" id="KRY14693.1"/>
    </source>
</evidence>
<dbReference type="Proteomes" id="UP000054783">
    <property type="component" value="Unassembled WGS sequence"/>
</dbReference>
<proteinExistence type="predicted"/>
<reference evidence="1 2" key="1">
    <citation type="submission" date="2015-01" db="EMBL/GenBank/DDBJ databases">
        <title>Evolution of Trichinella species and genotypes.</title>
        <authorList>
            <person name="Korhonen P.K."/>
            <person name="Edoardo P."/>
            <person name="Giuseppe L.R."/>
            <person name="Gasser R.B."/>
        </authorList>
    </citation>
    <scope>NUCLEOTIDE SEQUENCE [LARGE SCALE GENOMIC DNA]</scope>
    <source>
        <strain evidence="1">ISS2496</strain>
    </source>
</reference>